<dbReference type="Proteomes" id="UP000193409">
    <property type="component" value="Unassembled WGS sequence"/>
</dbReference>
<evidence type="ECO:0000313" key="1">
    <source>
        <dbReference type="EMBL" id="SLN48151.1"/>
    </source>
</evidence>
<gene>
    <name evidence="1" type="ORF">PSA7680_02479</name>
</gene>
<keyword evidence="2" id="KW-1185">Reference proteome</keyword>
<reference evidence="1 2" key="1">
    <citation type="submission" date="2017-03" db="EMBL/GenBank/DDBJ databases">
        <authorList>
            <person name="Afonso C.L."/>
            <person name="Miller P.J."/>
            <person name="Scott M.A."/>
            <person name="Spackman E."/>
            <person name="Goraichik I."/>
            <person name="Dimitrov K.M."/>
            <person name="Suarez D.L."/>
            <person name="Swayne D.E."/>
        </authorList>
    </citation>
    <scope>NUCLEOTIDE SEQUENCE [LARGE SCALE GENOMIC DNA]</scope>
    <source>
        <strain evidence="1 2">CECT 7680</strain>
    </source>
</reference>
<dbReference type="AlphaFoldDB" id="A0A1Y5SWH2"/>
<dbReference type="RefSeq" id="WP_085869028.1">
    <property type="nucleotide sequence ID" value="NZ_FWFQ01000017.1"/>
</dbReference>
<evidence type="ECO:0000313" key="2">
    <source>
        <dbReference type="Proteomes" id="UP000193409"/>
    </source>
</evidence>
<proteinExistence type="predicted"/>
<name>A0A1Y5SWH2_9RHOB</name>
<protein>
    <submittedName>
        <fullName evidence="1">Uncharacterized protein</fullName>
    </submittedName>
</protein>
<dbReference type="EMBL" id="FWFQ01000017">
    <property type="protein sequence ID" value="SLN48151.1"/>
    <property type="molecule type" value="Genomic_DNA"/>
</dbReference>
<accession>A0A1Y5SWH2</accession>
<sequence length="61" mass="6338">MGTPDFNSMTRTDLTVWKIAIDAAIAAAKAAGGGDDFDVAFLADDEGVSVTFTILFPPSQS</sequence>
<organism evidence="1 2">
    <name type="scientific">Pseudoruegeria aquimaris</name>
    <dbReference type="NCBI Taxonomy" id="393663"/>
    <lineage>
        <taxon>Bacteria</taxon>
        <taxon>Pseudomonadati</taxon>
        <taxon>Pseudomonadota</taxon>
        <taxon>Alphaproteobacteria</taxon>
        <taxon>Rhodobacterales</taxon>
        <taxon>Roseobacteraceae</taxon>
        <taxon>Pseudoruegeria</taxon>
    </lineage>
</organism>